<dbReference type="Proteomes" id="UP000636479">
    <property type="component" value="Unassembled WGS sequence"/>
</dbReference>
<dbReference type="CDD" id="cd05374">
    <property type="entry name" value="17beta-HSD-like_SDR_c"/>
    <property type="match status" value="1"/>
</dbReference>
<dbReference type="InterPro" id="IPR020904">
    <property type="entry name" value="Sc_DH/Rdtase_CS"/>
</dbReference>
<evidence type="ECO:0000256" key="2">
    <source>
        <dbReference type="ARBA" id="ARBA00022857"/>
    </source>
</evidence>
<evidence type="ECO:0000256" key="3">
    <source>
        <dbReference type="ARBA" id="ARBA00023002"/>
    </source>
</evidence>
<protein>
    <submittedName>
        <fullName evidence="5">Short-chain dehydrogenase/reductase family protein</fullName>
    </submittedName>
</protein>
<dbReference type="InterPro" id="IPR036291">
    <property type="entry name" value="NAD(P)-bd_dom_sf"/>
</dbReference>
<dbReference type="GO" id="GO:0016491">
    <property type="term" value="F:oxidoreductase activity"/>
    <property type="evidence" value="ECO:0007669"/>
    <property type="project" value="UniProtKB-KW"/>
</dbReference>
<name>A0A8H6TF92_9AGAR</name>
<comment type="similarity">
    <text evidence="1 4">Belongs to the short-chain dehydrogenases/reductases (SDR) family.</text>
</comment>
<comment type="caution">
    <text evidence="5">The sequence shown here is derived from an EMBL/GenBank/DDBJ whole genome shotgun (WGS) entry which is preliminary data.</text>
</comment>
<sequence>MASAVFLITGCSSGFGYEMAKAALRRGFKVIATARRIETLKPLEELGAIALPLDVAAPPATLVSFAKQAWEVYGQVDYLVNNAGYVQGGAIEENTPEETLSQFNTNVFGVLNLTNAFLPYMRERRSGTIVNISSQGGSLNLVGAGIYCASKAAIDSFSDTWSRELAEFNVKCISIQPGAFRTPVSNSSNFRRGSNVIATYAAATEGIVGFNSGTGKERGDPAKGALRIVDFVTQAKGKLPLRWALGEDSFVNLRKVHESRIVEMDEFKEWSVGTDYDDYVPNTSVGTGAWSI</sequence>
<keyword evidence="2" id="KW-0521">NADP</keyword>
<dbReference type="Gene3D" id="3.40.50.720">
    <property type="entry name" value="NAD(P)-binding Rossmann-like Domain"/>
    <property type="match status" value="1"/>
</dbReference>
<evidence type="ECO:0000256" key="1">
    <source>
        <dbReference type="ARBA" id="ARBA00006484"/>
    </source>
</evidence>
<dbReference type="PRINTS" id="PR00080">
    <property type="entry name" value="SDRFAMILY"/>
</dbReference>
<dbReference type="RefSeq" id="XP_037226304.1">
    <property type="nucleotide sequence ID" value="XM_037358394.1"/>
</dbReference>
<keyword evidence="3" id="KW-0560">Oxidoreductase</keyword>
<dbReference type="InterPro" id="IPR051911">
    <property type="entry name" value="SDR_oxidoreductase"/>
</dbReference>
<dbReference type="GeneID" id="59340910"/>
<dbReference type="EMBL" id="JACAZF010000001">
    <property type="protein sequence ID" value="KAF7316281.1"/>
    <property type="molecule type" value="Genomic_DNA"/>
</dbReference>
<dbReference type="OrthoDB" id="1274115at2759"/>
<proteinExistence type="inferred from homology"/>
<reference evidence="5" key="1">
    <citation type="submission" date="2020-05" db="EMBL/GenBank/DDBJ databases">
        <title>Mycena genomes resolve the evolution of fungal bioluminescence.</title>
        <authorList>
            <person name="Tsai I.J."/>
        </authorList>
    </citation>
    <scope>NUCLEOTIDE SEQUENCE</scope>
    <source>
        <strain evidence="5">171206Taipei</strain>
    </source>
</reference>
<dbReference type="PANTHER" id="PTHR43976">
    <property type="entry name" value="SHORT CHAIN DEHYDROGENASE"/>
    <property type="match status" value="1"/>
</dbReference>
<organism evidence="5 6">
    <name type="scientific">Mycena indigotica</name>
    <dbReference type="NCBI Taxonomy" id="2126181"/>
    <lineage>
        <taxon>Eukaryota</taxon>
        <taxon>Fungi</taxon>
        <taxon>Dikarya</taxon>
        <taxon>Basidiomycota</taxon>
        <taxon>Agaricomycotina</taxon>
        <taxon>Agaricomycetes</taxon>
        <taxon>Agaricomycetidae</taxon>
        <taxon>Agaricales</taxon>
        <taxon>Marasmiineae</taxon>
        <taxon>Mycenaceae</taxon>
        <taxon>Mycena</taxon>
    </lineage>
</organism>
<keyword evidence="6" id="KW-1185">Reference proteome</keyword>
<accession>A0A8H6TF92</accession>
<evidence type="ECO:0000313" key="6">
    <source>
        <dbReference type="Proteomes" id="UP000636479"/>
    </source>
</evidence>
<dbReference type="PRINTS" id="PR00081">
    <property type="entry name" value="GDHRDH"/>
</dbReference>
<dbReference type="SUPFAM" id="SSF51735">
    <property type="entry name" value="NAD(P)-binding Rossmann-fold domains"/>
    <property type="match status" value="1"/>
</dbReference>
<dbReference type="AlphaFoldDB" id="A0A8H6TF92"/>
<evidence type="ECO:0000313" key="5">
    <source>
        <dbReference type="EMBL" id="KAF7316281.1"/>
    </source>
</evidence>
<evidence type="ECO:0000256" key="4">
    <source>
        <dbReference type="RuleBase" id="RU000363"/>
    </source>
</evidence>
<dbReference type="InterPro" id="IPR002347">
    <property type="entry name" value="SDR_fam"/>
</dbReference>
<dbReference type="Pfam" id="PF00106">
    <property type="entry name" value="adh_short"/>
    <property type="match status" value="1"/>
</dbReference>
<gene>
    <name evidence="5" type="ORF">MIND_00146800</name>
</gene>
<dbReference type="PANTHER" id="PTHR43976:SF16">
    <property type="entry name" value="SHORT-CHAIN DEHYDROGENASE_REDUCTASE FAMILY PROTEIN"/>
    <property type="match status" value="1"/>
</dbReference>
<dbReference type="PROSITE" id="PS00061">
    <property type="entry name" value="ADH_SHORT"/>
    <property type="match status" value="1"/>
</dbReference>